<name>A0ABD7S9V2_XANVA</name>
<protein>
    <submittedName>
        <fullName evidence="1">Uncharacterized protein</fullName>
    </submittedName>
</protein>
<organism evidence="1 2">
    <name type="scientific">Xanthomonas vasicola</name>
    <dbReference type="NCBI Taxonomy" id="56459"/>
    <lineage>
        <taxon>Bacteria</taxon>
        <taxon>Pseudomonadati</taxon>
        <taxon>Pseudomonadota</taxon>
        <taxon>Gammaproteobacteria</taxon>
        <taxon>Lysobacterales</taxon>
        <taxon>Lysobacteraceae</taxon>
        <taxon>Xanthomonas</taxon>
    </lineage>
</organism>
<dbReference type="Proteomes" id="UP000320455">
    <property type="component" value="Unassembled WGS sequence"/>
</dbReference>
<dbReference type="EMBL" id="VOCK01000018">
    <property type="protein sequence ID" value="TWQ52400.1"/>
    <property type="molecule type" value="Genomic_DNA"/>
</dbReference>
<reference evidence="2" key="1">
    <citation type="journal article" date="2020" name="Phytopathology">
        <title>Genomic acquisitions in emerging populations of Xanthomonas vasicola pv. vasculorum infecting corn in the U.S. and Argentina.</title>
        <authorList>
            <person name="Perez-Quintero A.L."/>
        </authorList>
    </citation>
    <scope>NUCLEOTIDE SEQUENCE [LARGE SCALE GENOMIC DNA]</scope>
    <source>
        <strain evidence="2">Xvh-L</strain>
    </source>
</reference>
<proteinExistence type="predicted"/>
<keyword evidence="2" id="KW-1185">Reference proteome</keyword>
<gene>
    <name evidence="1" type="ORF">FQK01_12695</name>
</gene>
<comment type="caution">
    <text evidence="1">The sequence shown here is derived from an EMBL/GenBank/DDBJ whole genome shotgun (WGS) entry which is preliminary data.</text>
</comment>
<evidence type="ECO:0000313" key="1">
    <source>
        <dbReference type="EMBL" id="TWQ52400.1"/>
    </source>
</evidence>
<sequence length="63" mass="6689">MRKTGLPCDPGAGGKWLLDNAGMDEVVARLIAWLGAIAWTCSSALFQSQRTSVLELHTSGTAQ</sequence>
<dbReference type="RefSeq" id="WP_039431786.1">
    <property type="nucleotide sequence ID" value="NZ_CP034649.1"/>
</dbReference>
<evidence type="ECO:0000313" key="2">
    <source>
        <dbReference type="Proteomes" id="UP000320455"/>
    </source>
</evidence>
<dbReference type="AlphaFoldDB" id="A0ABD7S9V2"/>
<accession>A0ABD7S9V2</accession>